<dbReference type="PRINTS" id="PR00032">
    <property type="entry name" value="HTHARAC"/>
</dbReference>
<evidence type="ECO:0000256" key="2">
    <source>
        <dbReference type="ARBA" id="ARBA00023125"/>
    </source>
</evidence>
<dbReference type="SUPFAM" id="SSF46689">
    <property type="entry name" value="Homeodomain-like"/>
    <property type="match status" value="1"/>
</dbReference>
<name>A0ABW5IG21_9PSEU</name>
<evidence type="ECO:0000259" key="5">
    <source>
        <dbReference type="PROSITE" id="PS01124"/>
    </source>
</evidence>
<feature type="region of interest" description="Disordered" evidence="4">
    <location>
        <begin position="1"/>
        <end position="27"/>
    </location>
</feature>
<dbReference type="Proteomes" id="UP001597542">
    <property type="component" value="Unassembled WGS sequence"/>
</dbReference>
<dbReference type="SMART" id="SM00342">
    <property type="entry name" value="HTH_ARAC"/>
    <property type="match status" value="1"/>
</dbReference>
<evidence type="ECO:0000256" key="3">
    <source>
        <dbReference type="ARBA" id="ARBA00023163"/>
    </source>
</evidence>
<dbReference type="PANTHER" id="PTHR47894">
    <property type="entry name" value="HTH-TYPE TRANSCRIPTIONAL REGULATOR GADX"/>
    <property type="match status" value="1"/>
</dbReference>
<keyword evidence="7" id="KW-1185">Reference proteome</keyword>
<keyword evidence="2" id="KW-0238">DNA-binding</keyword>
<dbReference type="InterPro" id="IPR009057">
    <property type="entry name" value="Homeodomain-like_sf"/>
</dbReference>
<dbReference type="RefSeq" id="WP_344286183.1">
    <property type="nucleotide sequence ID" value="NZ_BAAAHV010000024.1"/>
</dbReference>
<dbReference type="PANTHER" id="PTHR47894:SF1">
    <property type="entry name" value="HTH-TYPE TRANSCRIPTIONAL REGULATOR VQSM"/>
    <property type="match status" value="1"/>
</dbReference>
<dbReference type="Gene3D" id="1.10.10.60">
    <property type="entry name" value="Homeodomain-like"/>
    <property type="match status" value="1"/>
</dbReference>
<dbReference type="Pfam" id="PF12833">
    <property type="entry name" value="HTH_18"/>
    <property type="match status" value="1"/>
</dbReference>
<feature type="compositionally biased region" description="Basic and acidic residues" evidence="4">
    <location>
        <begin position="18"/>
        <end position="27"/>
    </location>
</feature>
<dbReference type="EMBL" id="JBHUKQ010000031">
    <property type="protein sequence ID" value="MFD2487687.1"/>
    <property type="molecule type" value="Genomic_DNA"/>
</dbReference>
<reference evidence="7" key="1">
    <citation type="journal article" date="2019" name="Int. J. Syst. Evol. Microbiol.">
        <title>The Global Catalogue of Microorganisms (GCM) 10K type strain sequencing project: providing services to taxonomists for standard genome sequencing and annotation.</title>
        <authorList>
            <consortium name="The Broad Institute Genomics Platform"/>
            <consortium name="The Broad Institute Genome Sequencing Center for Infectious Disease"/>
            <person name="Wu L."/>
            <person name="Ma J."/>
        </authorList>
    </citation>
    <scope>NUCLEOTIDE SEQUENCE [LARGE SCALE GENOMIC DNA]</scope>
    <source>
        <strain evidence="7">CGMCC 4.7638</strain>
    </source>
</reference>
<accession>A0ABW5IG21</accession>
<gene>
    <name evidence="6" type="ORF">ACFSUT_45955</name>
</gene>
<evidence type="ECO:0000256" key="1">
    <source>
        <dbReference type="ARBA" id="ARBA00023015"/>
    </source>
</evidence>
<dbReference type="PROSITE" id="PS01124">
    <property type="entry name" value="HTH_ARAC_FAMILY_2"/>
    <property type="match status" value="1"/>
</dbReference>
<dbReference type="InterPro" id="IPR020449">
    <property type="entry name" value="Tscrpt_reg_AraC-type_HTH"/>
</dbReference>
<evidence type="ECO:0000313" key="6">
    <source>
        <dbReference type="EMBL" id="MFD2487687.1"/>
    </source>
</evidence>
<protein>
    <submittedName>
        <fullName evidence="6">AraC family transcriptional regulator ligand-binding domain-containing protein</fullName>
    </submittedName>
</protein>
<evidence type="ECO:0000256" key="4">
    <source>
        <dbReference type="SAM" id="MobiDB-lite"/>
    </source>
</evidence>
<feature type="domain" description="HTH araC/xylS-type" evidence="5">
    <location>
        <begin position="225"/>
        <end position="321"/>
    </location>
</feature>
<organism evidence="6 7">
    <name type="scientific">Amycolatopsis albidoflavus</name>
    <dbReference type="NCBI Taxonomy" id="102226"/>
    <lineage>
        <taxon>Bacteria</taxon>
        <taxon>Bacillati</taxon>
        <taxon>Actinomycetota</taxon>
        <taxon>Actinomycetes</taxon>
        <taxon>Pseudonocardiales</taxon>
        <taxon>Pseudonocardiaceae</taxon>
        <taxon>Amycolatopsis</taxon>
    </lineage>
</organism>
<comment type="caution">
    <text evidence="6">The sequence shown here is derived from an EMBL/GenBank/DDBJ whole genome shotgun (WGS) entry which is preliminary data.</text>
</comment>
<feature type="compositionally biased region" description="Gly residues" evidence="4">
    <location>
        <begin position="1"/>
        <end position="11"/>
    </location>
</feature>
<keyword evidence="3" id="KW-0804">Transcription</keyword>
<dbReference type="InterPro" id="IPR032687">
    <property type="entry name" value="AraC-type_N"/>
</dbReference>
<dbReference type="InterPro" id="IPR018060">
    <property type="entry name" value="HTH_AraC"/>
</dbReference>
<evidence type="ECO:0000313" key="7">
    <source>
        <dbReference type="Proteomes" id="UP001597542"/>
    </source>
</evidence>
<keyword evidence="1" id="KW-0805">Transcription regulation</keyword>
<dbReference type="Pfam" id="PF12625">
    <property type="entry name" value="Arabinose_bd"/>
    <property type="match status" value="1"/>
</dbReference>
<sequence length="321" mass="35296">MDRGRSGGSGRPGPAAGADRRTPESRRPALLRRLGIPPDRAGVTLRQVSELTRELWLQTDDELFALGPRAPRGLFRLVVRSVAPAPDLRTALHRLEEAAHVLPGMPAVAVRSAAPLAEVEIDVGQLDDPEHVAAELVAIVVHRLLGWLTGQRIDLRELRLPWPKPDHAPHYELVFGRHPQFDADALVLAFDSRLLPAPVIRGEAELAEFLEDQPDAWLATRDYGSALADQVRAIVEQGTIAPDGIADRLGVSTQHLRRLLRGEGTSIGQIRDGVRRDAAIASLSRGDESMEKLAQRLGFSEASAFRRAFRRWTGQSPADYR</sequence>
<proteinExistence type="predicted"/>